<dbReference type="Proteomes" id="UP000027265">
    <property type="component" value="Unassembled WGS sequence"/>
</dbReference>
<keyword evidence="2" id="KW-1185">Reference proteome</keyword>
<dbReference type="EMBL" id="KL197709">
    <property type="protein sequence ID" value="KDQ64160.1"/>
    <property type="molecule type" value="Genomic_DNA"/>
</dbReference>
<reference evidence="2" key="1">
    <citation type="journal article" date="2014" name="Proc. Natl. Acad. Sci. U.S.A.">
        <title>Extensive sampling of basidiomycete genomes demonstrates inadequacy of the white-rot/brown-rot paradigm for wood decay fungi.</title>
        <authorList>
            <person name="Riley R."/>
            <person name="Salamov A.A."/>
            <person name="Brown D.W."/>
            <person name="Nagy L.G."/>
            <person name="Floudas D."/>
            <person name="Held B.W."/>
            <person name="Levasseur A."/>
            <person name="Lombard V."/>
            <person name="Morin E."/>
            <person name="Otillar R."/>
            <person name="Lindquist E.A."/>
            <person name="Sun H."/>
            <person name="LaButti K.M."/>
            <person name="Schmutz J."/>
            <person name="Jabbour D."/>
            <person name="Luo H."/>
            <person name="Baker S.E."/>
            <person name="Pisabarro A.G."/>
            <person name="Walton J.D."/>
            <person name="Blanchette R.A."/>
            <person name="Henrissat B."/>
            <person name="Martin F."/>
            <person name="Cullen D."/>
            <person name="Hibbett D.S."/>
            <person name="Grigoriev I.V."/>
        </authorList>
    </citation>
    <scope>NUCLEOTIDE SEQUENCE [LARGE SCALE GENOMIC DNA]</scope>
    <source>
        <strain evidence="2">MUCL 33604</strain>
    </source>
</reference>
<protein>
    <submittedName>
        <fullName evidence="1">Uncharacterized protein</fullName>
    </submittedName>
</protein>
<evidence type="ECO:0000313" key="1">
    <source>
        <dbReference type="EMBL" id="KDQ64160.1"/>
    </source>
</evidence>
<dbReference type="HOGENOM" id="CLU_3106690_0_0_1"/>
<accession>A0A067QDA1</accession>
<proteinExistence type="predicted"/>
<gene>
    <name evidence="1" type="ORF">JAAARDRAFT_27785</name>
</gene>
<dbReference type="InParanoid" id="A0A067QDA1"/>
<evidence type="ECO:0000313" key="2">
    <source>
        <dbReference type="Proteomes" id="UP000027265"/>
    </source>
</evidence>
<organism evidence="1 2">
    <name type="scientific">Jaapia argillacea MUCL 33604</name>
    <dbReference type="NCBI Taxonomy" id="933084"/>
    <lineage>
        <taxon>Eukaryota</taxon>
        <taxon>Fungi</taxon>
        <taxon>Dikarya</taxon>
        <taxon>Basidiomycota</taxon>
        <taxon>Agaricomycotina</taxon>
        <taxon>Agaricomycetes</taxon>
        <taxon>Agaricomycetidae</taxon>
        <taxon>Jaapiales</taxon>
        <taxon>Jaapiaceae</taxon>
        <taxon>Jaapia</taxon>
    </lineage>
</organism>
<dbReference type="AlphaFoldDB" id="A0A067QDA1"/>
<name>A0A067QDA1_9AGAM</name>
<sequence length="51" mass="5112">MPPAGSTQGLGGMLSAIVGPRTTFLTTRSLPQASPRDCGSTCSGWGNCGEV</sequence>